<keyword evidence="1" id="KW-0472">Membrane</keyword>
<keyword evidence="1" id="KW-0812">Transmembrane</keyword>
<accession>Q5KT99</accession>
<protein>
    <submittedName>
        <fullName evidence="2">Uncharacterized protein</fullName>
    </submittedName>
</protein>
<proteinExistence type="predicted"/>
<sequence>MKQTTIFFRTTLLISKTKYFISLFTFFFKLINSFGYCRTFFRNAVSVGIR</sequence>
<reference evidence="2" key="1">
    <citation type="journal article" date="2006" name="Vet. Microbiol.">
        <title>Filamentous-haemagglutinin-like protein genes encoded on a plasmid of Moraxella bovis.</title>
        <authorList>
            <person name="Kakuda T."/>
            <person name="Sarataphan N."/>
            <person name="Tanaka T."/>
            <person name="Takai S."/>
        </authorList>
    </citation>
    <scope>NUCLEOTIDE SEQUENCE</scope>
    <source>
        <strain evidence="2">EPP63</strain>
        <plasmid evidence="2">pMBO-1</plasmid>
    </source>
</reference>
<dbReference type="EMBL" id="AB169976">
    <property type="protein sequence ID" value="BAD83710.1"/>
    <property type="molecule type" value="Genomic_DNA"/>
</dbReference>
<keyword evidence="1" id="KW-1133">Transmembrane helix</keyword>
<gene>
    <name evidence="2" type="primary">orf2</name>
</gene>
<organism evidence="2">
    <name type="scientific">Moraxella bovis</name>
    <dbReference type="NCBI Taxonomy" id="476"/>
    <lineage>
        <taxon>Bacteria</taxon>
        <taxon>Pseudomonadati</taxon>
        <taxon>Pseudomonadota</taxon>
        <taxon>Gammaproteobacteria</taxon>
        <taxon>Moraxellales</taxon>
        <taxon>Moraxellaceae</taxon>
        <taxon>Moraxella</taxon>
    </lineage>
</organism>
<name>Q5KT99_MORBO</name>
<evidence type="ECO:0000313" key="2">
    <source>
        <dbReference type="EMBL" id="BAD83710.1"/>
    </source>
</evidence>
<feature type="transmembrane region" description="Helical" evidence="1">
    <location>
        <begin position="20"/>
        <end position="41"/>
    </location>
</feature>
<geneLocation type="plasmid" evidence="2">
    <name>pMBO-1</name>
</geneLocation>
<evidence type="ECO:0000256" key="1">
    <source>
        <dbReference type="SAM" id="Phobius"/>
    </source>
</evidence>
<dbReference type="AlphaFoldDB" id="Q5KT99"/>
<keyword evidence="2" id="KW-0614">Plasmid</keyword>